<accession>A0A1E7Z7S3</accession>
<dbReference type="Gene3D" id="3.90.550.10">
    <property type="entry name" value="Spore Coat Polysaccharide Biosynthesis Protein SpsA, Chain A"/>
    <property type="match status" value="1"/>
</dbReference>
<evidence type="ECO:0000256" key="3">
    <source>
        <dbReference type="ARBA" id="ARBA00022676"/>
    </source>
</evidence>
<keyword evidence="2" id="KW-1003">Cell membrane</keyword>
<dbReference type="Pfam" id="PF00535">
    <property type="entry name" value="Glycos_transf_2"/>
    <property type="match status" value="1"/>
</dbReference>
<keyword evidence="5 6" id="KW-0472">Membrane</keyword>
<feature type="domain" description="Glycosyltransferase 2-like" evidence="7">
    <location>
        <begin position="4"/>
        <end position="108"/>
    </location>
</feature>
<keyword evidence="4" id="KW-0808">Transferase</keyword>
<dbReference type="PANTHER" id="PTHR43646:SF2">
    <property type="entry name" value="GLYCOSYLTRANSFERASE 2-LIKE DOMAIN-CONTAINING PROTEIN"/>
    <property type="match status" value="1"/>
</dbReference>
<dbReference type="GO" id="GO:0005886">
    <property type="term" value="C:plasma membrane"/>
    <property type="evidence" value="ECO:0007669"/>
    <property type="project" value="UniProtKB-SubCell"/>
</dbReference>
<evidence type="ECO:0000313" key="9">
    <source>
        <dbReference type="Proteomes" id="UP000175691"/>
    </source>
</evidence>
<dbReference type="AlphaFoldDB" id="A0A1E7Z7S3"/>
<dbReference type="GO" id="GO:0016757">
    <property type="term" value="F:glycosyltransferase activity"/>
    <property type="evidence" value="ECO:0007669"/>
    <property type="project" value="UniProtKB-KW"/>
</dbReference>
<dbReference type="PANTHER" id="PTHR43646">
    <property type="entry name" value="GLYCOSYLTRANSFERASE"/>
    <property type="match status" value="1"/>
</dbReference>
<organism evidence="8 9">
    <name type="scientific">Alteromonas confluentis</name>
    <dbReference type="NCBI Taxonomy" id="1656094"/>
    <lineage>
        <taxon>Bacteria</taxon>
        <taxon>Pseudomonadati</taxon>
        <taxon>Pseudomonadota</taxon>
        <taxon>Gammaproteobacteria</taxon>
        <taxon>Alteromonadales</taxon>
        <taxon>Alteromonadaceae</taxon>
        <taxon>Alteromonas/Salinimonas group</taxon>
        <taxon>Alteromonas</taxon>
    </lineage>
</organism>
<evidence type="ECO:0000259" key="7">
    <source>
        <dbReference type="Pfam" id="PF00535"/>
    </source>
</evidence>
<dbReference type="RefSeq" id="WP_070126617.1">
    <property type="nucleotide sequence ID" value="NZ_MDHN01000038.1"/>
</dbReference>
<dbReference type="SUPFAM" id="SSF53448">
    <property type="entry name" value="Nucleotide-diphospho-sugar transferases"/>
    <property type="match status" value="1"/>
</dbReference>
<evidence type="ECO:0000256" key="4">
    <source>
        <dbReference type="ARBA" id="ARBA00022679"/>
    </source>
</evidence>
<dbReference type="InterPro" id="IPR029044">
    <property type="entry name" value="Nucleotide-diphossugar_trans"/>
</dbReference>
<gene>
    <name evidence="8" type="ORF">BFC18_17215</name>
</gene>
<name>A0A1E7Z7S3_9ALTE</name>
<dbReference type="EMBL" id="MDHN01000038">
    <property type="protein sequence ID" value="OFC69599.1"/>
    <property type="molecule type" value="Genomic_DNA"/>
</dbReference>
<comment type="subcellular location">
    <subcellularLocation>
        <location evidence="1">Cell membrane</location>
    </subcellularLocation>
</comment>
<sequence>MKITVVIPAHNEEKYLGRCLSSINDQSIPHDMQVDKIVVLNRCSDKTEEIAKAHGATVFSNDSKNLSSIKNTGVANAKTEWVITIDADSWMSEGVLTEIYQHAKSPGSLGGGIRIKPERISPGIAVGYGMMLIPAFFLGLSFGMYWFRKSDFDAIGGFDEKRHIAEDVDFLTRLKLHGKKTGRRHKMISLKYITTSCRKFDEFGDWHFVRIFGNPFRVRQAITGNDREYLDKNWYEVKR</sequence>
<evidence type="ECO:0000313" key="8">
    <source>
        <dbReference type="EMBL" id="OFC69599.1"/>
    </source>
</evidence>
<evidence type="ECO:0000256" key="1">
    <source>
        <dbReference type="ARBA" id="ARBA00004236"/>
    </source>
</evidence>
<reference evidence="8 9" key="1">
    <citation type="submission" date="2016-08" db="EMBL/GenBank/DDBJ databases">
        <authorList>
            <person name="Seilhamer J.J."/>
        </authorList>
    </citation>
    <scope>NUCLEOTIDE SEQUENCE [LARGE SCALE GENOMIC DNA]</scope>
    <source>
        <strain evidence="8 9">KCTC 42603</strain>
    </source>
</reference>
<protein>
    <recommendedName>
        <fullName evidence="7">Glycosyltransferase 2-like domain-containing protein</fullName>
    </recommendedName>
</protein>
<evidence type="ECO:0000256" key="6">
    <source>
        <dbReference type="SAM" id="Phobius"/>
    </source>
</evidence>
<comment type="caution">
    <text evidence="8">The sequence shown here is derived from an EMBL/GenBank/DDBJ whole genome shotgun (WGS) entry which is preliminary data.</text>
</comment>
<dbReference type="STRING" id="1656094.BFC18_17215"/>
<keyword evidence="6" id="KW-0812">Transmembrane</keyword>
<keyword evidence="3" id="KW-0328">Glycosyltransferase</keyword>
<feature type="transmembrane region" description="Helical" evidence="6">
    <location>
        <begin position="124"/>
        <end position="147"/>
    </location>
</feature>
<proteinExistence type="predicted"/>
<keyword evidence="9" id="KW-1185">Reference proteome</keyword>
<dbReference type="InterPro" id="IPR001173">
    <property type="entry name" value="Glyco_trans_2-like"/>
</dbReference>
<evidence type="ECO:0000256" key="2">
    <source>
        <dbReference type="ARBA" id="ARBA00022475"/>
    </source>
</evidence>
<evidence type="ECO:0000256" key="5">
    <source>
        <dbReference type="ARBA" id="ARBA00023136"/>
    </source>
</evidence>
<dbReference type="Proteomes" id="UP000175691">
    <property type="component" value="Unassembled WGS sequence"/>
</dbReference>
<dbReference type="OrthoDB" id="9815923at2"/>
<keyword evidence="6" id="KW-1133">Transmembrane helix</keyword>